<keyword evidence="2" id="KW-0812">Transmembrane</keyword>
<accession>A0A1G8PPR1</accession>
<evidence type="ECO:0000256" key="4">
    <source>
        <dbReference type="ARBA" id="ARBA00022989"/>
    </source>
</evidence>
<dbReference type="Pfam" id="PF03816">
    <property type="entry name" value="LytR_cpsA_psr"/>
    <property type="match status" value="1"/>
</dbReference>
<keyword evidence="7" id="KW-1185">Reference proteome</keyword>
<evidence type="ECO:0000256" key="2">
    <source>
        <dbReference type="ARBA" id="ARBA00022692"/>
    </source>
</evidence>
<evidence type="ECO:0000259" key="5">
    <source>
        <dbReference type="Pfam" id="PF03816"/>
    </source>
</evidence>
<evidence type="ECO:0000256" key="3">
    <source>
        <dbReference type="ARBA" id="ARBA00022968"/>
    </source>
</evidence>
<dbReference type="NCBIfam" id="TIGR00350">
    <property type="entry name" value="lytR_cpsA_psr"/>
    <property type="match status" value="1"/>
</dbReference>
<reference evidence="6 7" key="1">
    <citation type="submission" date="2016-10" db="EMBL/GenBank/DDBJ databases">
        <authorList>
            <person name="de Groot N.N."/>
        </authorList>
    </citation>
    <scope>NUCLEOTIDE SEQUENCE [LARGE SCALE GENOMIC DNA]</scope>
    <source>
        <strain evidence="7">P4B,CCM 7963,CECT 7998,DSM 25260,IBRC-M 10614,KCTC 13821</strain>
    </source>
</reference>
<dbReference type="PANTHER" id="PTHR33392">
    <property type="entry name" value="POLYISOPRENYL-TEICHOIC ACID--PEPTIDOGLYCAN TEICHOIC ACID TRANSFERASE TAGU"/>
    <property type="match status" value="1"/>
</dbReference>
<keyword evidence="3" id="KW-0735">Signal-anchor</keyword>
<dbReference type="EMBL" id="FNDU01000015">
    <property type="protein sequence ID" value="SDI94423.1"/>
    <property type="molecule type" value="Genomic_DNA"/>
</dbReference>
<keyword evidence="4" id="KW-0472">Membrane</keyword>
<evidence type="ECO:0000256" key="1">
    <source>
        <dbReference type="ARBA" id="ARBA00006068"/>
    </source>
</evidence>
<feature type="domain" description="Cell envelope-related transcriptional attenuator" evidence="5">
    <location>
        <begin position="84"/>
        <end position="226"/>
    </location>
</feature>
<gene>
    <name evidence="6" type="ORF">SAMN05216352_11563</name>
</gene>
<dbReference type="InterPro" id="IPR004474">
    <property type="entry name" value="LytR_CpsA_psr"/>
</dbReference>
<protein>
    <submittedName>
        <fullName evidence="6">Transcriptional attenuator, LytR family</fullName>
    </submittedName>
</protein>
<dbReference type="Proteomes" id="UP000199017">
    <property type="component" value="Unassembled WGS sequence"/>
</dbReference>
<dbReference type="AlphaFoldDB" id="A0A1G8PPR1"/>
<organism evidence="6 7">
    <name type="scientific">Alteribacillus bidgolensis</name>
    <dbReference type="NCBI Taxonomy" id="930129"/>
    <lineage>
        <taxon>Bacteria</taxon>
        <taxon>Bacillati</taxon>
        <taxon>Bacillota</taxon>
        <taxon>Bacilli</taxon>
        <taxon>Bacillales</taxon>
        <taxon>Bacillaceae</taxon>
        <taxon>Alteribacillus</taxon>
    </lineage>
</organism>
<keyword evidence="4" id="KW-1133">Transmembrane helix</keyword>
<dbReference type="STRING" id="930129.SAMN05216352_11563"/>
<dbReference type="RefSeq" id="WP_091587455.1">
    <property type="nucleotide sequence ID" value="NZ_FNDU01000015.1"/>
</dbReference>
<dbReference type="PANTHER" id="PTHR33392:SF6">
    <property type="entry name" value="POLYISOPRENYL-TEICHOIC ACID--PEPTIDOGLYCAN TEICHOIC ACID TRANSFERASE TAGU"/>
    <property type="match status" value="1"/>
</dbReference>
<evidence type="ECO:0000313" key="6">
    <source>
        <dbReference type="EMBL" id="SDI94423.1"/>
    </source>
</evidence>
<dbReference type="GO" id="GO:0071555">
    <property type="term" value="P:cell wall organization"/>
    <property type="evidence" value="ECO:0007669"/>
    <property type="project" value="UniProtKB-KW"/>
</dbReference>
<comment type="similarity">
    <text evidence="1">Belongs to the LytR/CpsA/Psr (LCP) family.</text>
</comment>
<sequence>MRRKKDRKKRRILKVVLILVGLLLIGGGAYGYYVYNDVKQTVDTKMHDPVSTIDIEHTQRKVKERETLNVLLLGIDERQGDSGRSDTMIVMTLDPNNDRMQMISIPRDTRTTIEGEGMDDKINHAYAFGGTEMAVDTVEKFLDIDLDYYVRMNMEGLAQLVDSVGGIEVENDRAFQHNGNLFKEGKIQLNGEEALSFVRMRKEDPDGDAGRNQRQRQVIQGVIEKGASISGVNKYQDILHVLGNNVSTNMSFENMRNLAMNYRSARSNIESYQMTGQGQRIDDIYYLIVSDEEIEKVNKMIEEFQS</sequence>
<dbReference type="Gene3D" id="3.40.630.190">
    <property type="entry name" value="LCP protein"/>
    <property type="match status" value="1"/>
</dbReference>
<dbReference type="InterPro" id="IPR050922">
    <property type="entry name" value="LytR/CpsA/Psr_CW_biosynth"/>
</dbReference>
<dbReference type="OrthoDB" id="27330at2"/>
<name>A0A1G8PPR1_9BACI</name>
<proteinExistence type="inferred from homology"/>
<evidence type="ECO:0000313" key="7">
    <source>
        <dbReference type="Proteomes" id="UP000199017"/>
    </source>
</evidence>